<comment type="caution">
    <text evidence="2">The sequence shown here is derived from an EMBL/GenBank/DDBJ whole genome shotgun (WGS) entry which is preliminary data.</text>
</comment>
<dbReference type="Gene3D" id="3.30.710.10">
    <property type="entry name" value="Potassium Channel Kv1.1, Chain A"/>
    <property type="match status" value="1"/>
</dbReference>
<feature type="non-terminal residue" evidence="2">
    <location>
        <position position="98"/>
    </location>
</feature>
<dbReference type="PANTHER" id="PTHR22744:SF14">
    <property type="entry name" value="BTB DOMAIN-CONTAINING PROTEIN-RELATED"/>
    <property type="match status" value="1"/>
</dbReference>
<evidence type="ECO:0000259" key="1">
    <source>
        <dbReference type="PROSITE" id="PS50097"/>
    </source>
</evidence>
<sequence>IDEVRGVRALNLIDYAKPSPPITNVILKVEGHQLHVAKEFLATHSPVFASMFFGDYDEKDKPEVELKDIFYDEFSDLLDVIYPTGLDITVHTVYHILK</sequence>
<dbReference type="SUPFAM" id="SSF54695">
    <property type="entry name" value="POZ domain"/>
    <property type="match status" value="1"/>
</dbReference>
<evidence type="ECO:0000313" key="3">
    <source>
        <dbReference type="Proteomes" id="UP001432322"/>
    </source>
</evidence>
<feature type="domain" description="BTB" evidence="1">
    <location>
        <begin position="23"/>
        <end position="90"/>
    </location>
</feature>
<dbReference type="Pfam" id="PF00651">
    <property type="entry name" value="BTB"/>
    <property type="match status" value="1"/>
</dbReference>
<reference evidence="2" key="1">
    <citation type="submission" date="2023-10" db="EMBL/GenBank/DDBJ databases">
        <title>Genome assembly of Pristionchus species.</title>
        <authorList>
            <person name="Yoshida K."/>
            <person name="Sommer R.J."/>
        </authorList>
    </citation>
    <scope>NUCLEOTIDE SEQUENCE</scope>
    <source>
        <strain evidence="2">RS5133</strain>
    </source>
</reference>
<protein>
    <recommendedName>
        <fullName evidence="1">BTB domain-containing protein</fullName>
    </recommendedName>
</protein>
<dbReference type="AlphaFoldDB" id="A0AAV5WF56"/>
<dbReference type="InterPro" id="IPR000210">
    <property type="entry name" value="BTB/POZ_dom"/>
</dbReference>
<accession>A0AAV5WF56</accession>
<dbReference type="EMBL" id="BTSY01000005">
    <property type="protein sequence ID" value="GMT30664.1"/>
    <property type="molecule type" value="Genomic_DNA"/>
</dbReference>
<organism evidence="2 3">
    <name type="scientific">Pristionchus fissidentatus</name>
    <dbReference type="NCBI Taxonomy" id="1538716"/>
    <lineage>
        <taxon>Eukaryota</taxon>
        <taxon>Metazoa</taxon>
        <taxon>Ecdysozoa</taxon>
        <taxon>Nematoda</taxon>
        <taxon>Chromadorea</taxon>
        <taxon>Rhabditida</taxon>
        <taxon>Rhabditina</taxon>
        <taxon>Diplogasteromorpha</taxon>
        <taxon>Diplogasteroidea</taxon>
        <taxon>Neodiplogasteridae</taxon>
        <taxon>Pristionchus</taxon>
    </lineage>
</organism>
<dbReference type="PROSITE" id="PS50097">
    <property type="entry name" value="BTB"/>
    <property type="match status" value="1"/>
</dbReference>
<keyword evidence="3" id="KW-1185">Reference proteome</keyword>
<proteinExistence type="predicted"/>
<evidence type="ECO:0000313" key="2">
    <source>
        <dbReference type="EMBL" id="GMT30664.1"/>
    </source>
</evidence>
<feature type="non-terminal residue" evidence="2">
    <location>
        <position position="1"/>
    </location>
</feature>
<dbReference type="InterPro" id="IPR011333">
    <property type="entry name" value="SKP1/BTB/POZ_sf"/>
</dbReference>
<name>A0AAV5WF56_9BILA</name>
<dbReference type="PANTHER" id="PTHR22744">
    <property type="entry name" value="HELIX LOOP HELIX PROTEIN 21-RELATED"/>
    <property type="match status" value="1"/>
</dbReference>
<dbReference type="SMART" id="SM00225">
    <property type="entry name" value="BTB"/>
    <property type="match status" value="1"/>
</dbReference>
<dbReference type="Proteomes" id="UP001432322">
    <property type="component" value="Unassembled WGS sequence"/>
</dbReference>
<gene>
    <name evidence="2" type="ORF">PFISCL1PPCAC_21961</name>
</gene>
<dbReference type="CDD" id="cd18186">
    <property type="entry name" value="BTB_POZ_ZBTB_KLHL-like"/>
    <property type="match status" value="1"/>
</dbReference>